<gene>
    <name evidence="1" type="ORF">ACJMK2_026340</name>
</gene>
<evidence type="ECO:0000313" key="1">
    <source>
        <dbReference type="EMBL" id="KAL3886341.1"/>
    </source>
</evidence>
<name>A0ABD3XJA7_SINWO</name>
<keyword evidence="2" id="KW-1185">Reference proteome</keyword>
<dbReference type="Proteomes" id="UP001634394">
    <property type="component" value="Unassembled WGS sequence"/>
</dbReference>
<proteinExistence type="predicted"/>
<dbReference type="EMBL" id="JBJQND010000002">
    <property type="protein sequence ID" value="KAL3886341.1"/>
    <property type="molecule type" value="Genomic_DNA"/>
</dbReference>
<organism evidence="1 2">
    <name type="scientific">Sinanodonta woodiana</name>
    <name type="common">Chinese pond mussel</name>
    <name type="synonym">Anodonta woodiana</name>
    <dbReference type="NCBI Taxonomy" id="1069815"/>
    <lineage>
        <taxon>Eukaryota</taxon>
        <taxon>Metazoa</taxon>
        <taxon>Spiralia</taxon>
        <taxon>Lophotrochozoa</taxon>
        <taxon>Mollusca</taxon>
        <taxon>Bivalvia</taxon>
        <taxon>Autobranchia</taxon>
        <taxon>Heteroconchia</taxon>
        <taxon>Palaeoheterodonta</taxon>
        <taxon>Unionida</taxon>
        <taxon>Unionoidea</taxon>
        <taxon>Unionidae</taxon>
        <taxon>Unioninae</taxon>
        <taxon>Sinanodonta</taxon>
    </lineage>
</organism>
<dbReference type="AlphaFoldDB" id="A0ABD3XJA7"/>
<sequence length="118" mass="13590">MDFLESKKGTKDLSSNTIPLWLVVPAHSECEIPVKRLNCPRHTLLFQPVRHLLFNTKLFGRRGIYQIQRGRGRFRLLNPTNKDIILRPGKAITTVEIRAADDIGQPDYEKQLISRQAL</sequence>
<evidence type="ECO:0000313" key="2">
    <source>
        <dbReference type="Proteomes" id="UP001634394"/>
    </source>
</evidence>
<accession>A0ABD3XJA7</accession>
<comment type="caution">
    <text evidence="1">The sequence shown here is derived from an EMBL/GenBank/DDBJ whole genome shotgun (WGS) entry which is preliminary data.</text>
</comment>
<reference evidence="1 2" key="1">
    <citation type="submission" date="2024-11" db="EMBL/GenBank/DDBJ databases">
        <title>Chromosome-level genome assembly of the freshwater bivalve Anodonta woodiana.</title>
        <authorList>
            <person name="Chen X."/>
        </authorList>
    </citation>
    <scope>NUCLEOTIDE SEQUENCE [LARGE SCALE GENOMIC DNA]</scope>
    <source>
        <strain evidence="1">MN2024</strain>
        <tissue evidence="1">Gills</tissue>
    </source>
</reference>
<protein>
    <submittedName>
        <fullName evidence="1">Uncharacterized protein</fullName>
    </submittedName>
</protein>